<gene>
    <name evidence="3" type="ORF">QJS10_CPA01g02762</name>
</gene>
<dbReference type="EMBL" id="JAUJYO010000001">
    <property type="protein sequence ID" value="KAK1325367.1"/>
    <property type="molecule type" value="Genomic_DNA"/>
</dbReference>
<name>A0AAV9FIV8_ACOCL</name>
<feature type="domain" description="PORR" evidence="2">
    <location>
        <begin position="97"/>
        <end position="304"/>
    </location>
</feature>
<reference evidence="3" key="1">
    <citation type="journal article" date="2023" name="Nat. Commun.">
        <title>Diploid and tetraploid genomes of Acorus and the evolution of monocots.</title>
        <authorList>
            <person name="Ma L."/>
            <person name="Liu K.W."/>
            <person name="Li Z."/>
            <person name="Hsiao Y.Y."/>
            <person name="Qi Y."/>
            <person name="Fu T."/>
            <person name="Tang G.D."/>
            <person name="Zhang D."/>
            <person name="Sun W.H."/>
            <person name="Liu D.K."/>
            <person name="Li Y."/>
            <person name="Chen G.Z."/>
            <person name="Liu X.D."/>
            <person name="Liao X.Y."/>
            <person name="Jiang Y.T."/>
            <person name="Yu X."/>
            <person name="Hao Y."/>
            <person name="Huang J."/>
            <person name="Zhao X.W."/>
            <person name="Ke S."/>
            <person name="Chen Y.Y."/>
            <person name="Wu W.L."/>
            <person name="Hsu J.L."/>
            <person name="Lin Y.F."/>
            <person name="Huang M.D."/>
            <person name="Li C.Y."/>
            <person name="Huang L."/>
            <person name="Wang Z.W."/>
            <person name="Zhao X."/>
            <person name="Zhong W.Y."/>
            <person name="Peng D.H."/>
            <person name="Ahmad S."/>
            <person name="Lan S."/>
            <person name="Zhang J.S."/>
            <person name="Tsai W.C."/>
            <person name="Van de Peer Y."/>
            <person name="Liu Z.J."/>
        </authorList>
    </citation>
    <scope>NUCLEOTIDE SEQUENCE</scope>
    <source>
        <strain evidence="3">CP</strain>
    </source>
</reference>
<feature type="compositionally biased region" description="Acidic residues" evidence="1">
    <location>
        <begin position="327"/>
        <end position="341"/>
    </location>
</feature>
<dbReference type="GO" id="GO:0003723">
    <property type="term" value="F:RNA binding"/>
    <property type="evidence" value="ECO:0007669"/>
    <property type="project" value="InterPro"/>
</dbReference>
<proteinExistence type="predicted"/>
<evidence type="ECO:0000313" key="4">
    <source>
        <dbReference type="Proteomes" id="UP001180020"/>
    </source>
</evidence>
<evidence type="ECO:0000256" key="1">
    <source>
        <dbReference type="SAM" id="MobiDB-lite"/>
    </source>
</evidence>
<dbReference type="AlphaFoldDB" id="A0AAV9FIV8"/>
<protein>
    <recommendedName>
        <fullName evidence="2">PORR domain-containing protein</fullName>
    </recommendedName>
</protein>
<comment type="caution">
    <text evidence="3">The sequence shown here is derived from an EMBL/GenBank/DDBJ whole genome shotgun (WGS) entry which is preliminary data.</text>
</comment>
<reference evidence="3" key="2">
    <citation type="submission" date="2023-06" db="EMBL/GenBank/DDBJ databases">
        <authorList>
            <person name="Ma L."/>
            <person name="Liu K.-W."/>
            <person name="Li Z."/>
            <person name="Hsiao Y.-Y."/>
            <person name="Qi Y."/>
            <person name="Fu T."/>
            <person name="Tang G."/>
            <person name="Zhang D."/>
            <person name="Sun W.-H."/>
            <person name="Liu D.-K."/>
            <person name="Li Y."/>
            <person name="Chen G.-Z."/>
            <person name="Liu X.-D."/>
            <person name="Liao X.-Y."/>
            <person name="Jiang Y.-T."/>
            <person name="Yu X."/>
            <person name="Hao Y."/>
            <person name="Huang J."/>
            <person name="Zhao X.-W."/>
            <person name="Ke S."/>
            <person name="Chen Y.-Y."/>
            <person name="Wu W.-L."/>
            <person name="Hsu J.-L."/>
            <person name="Lin Y.-F."/>
            <person name="Huang M.-D."/>
            <person name="Li C.-Y."/>
            <person name="Huang L."/>
            <person name="Wang Z.-W."/>
            <person name="Zhao X."/>
            <person name="Zhong W.-Y."/>
            <person name="Peng D.-H."/>
            <person name="Ahmad S."/>
            <person name="Lan S."/>
            <person name="Zhang J.-S."/>
            <person name="Tsai W.-C."/>
            <person name="Van De Peer Y."/>
            <person name="Liu Z.-J."/>
        </authorList>
    </citation>
    <scope>NUCLEOTIDE SEQUENCE</scope>
    <source>
        <strain evidence="3">CP</strain>
        <tissue evidence="3">Leaves</tissue>
    </source>
</reference>
<dbReference type="Pfam" id="PF11955">
    <property type="entry name" value="PORR"/>
    <property type="match status" value="2"/>
</dbReference>
<feature type="region of interest" description="Disordered" evidence="1">
    <location>
        <begin position="306"/>
        <end position="341"/>
    </location>
</feature>
<organism evidence="3 4">
    <name type="scientific">Acorus calamus</name>
    <name type="common">Sweet flag</name>
    <dbReference type="NCBI Taxonomy" id="4465"/>
    <lineage>
        <taxon>Eukaryota</taxon>
        <taxon>Viridiplantae</taxon>
        <taxon>Streptophyta</taxon>
        <taxon>Embryophyta</taxon>
        <taxon>Tracheophyta</taxon>
        <taxon>Spermatophyta</taxon>
        <taxon>Magnoliopsida</taxon>
        <taxon>Liliopsida</taxon>
        <taxon>Acoraceae</taxon>
        <taxon>Acorus</taxon>
    </lineage>
</organism>
<dbReference type="PANTHER" id="PTHR31476">
    <property type="entry name" value="PROTEIN WHAT'S THIS FACTOR 1 HOMOLOG, CHLOROPLASTIC"/>
    <property type="match status" value="1"/>
</dbReference>
<keyword evidence="4" id="KW-1185">Reference proteome</keyword>
<dbReference type="InterPro" id="IPR045040">
    <property type="entry name" value="PORR_fam"/>
</dbReference>
<evidence type="ECO:0000259" key="2">
    <source>
        <dbReference type="Pfam" id="PF11955"/>
    </source>
</evidence>
<accession>A0AAV9FIV8</accession>
<feature type="domain" description="PORR" evidence="2">
    <location>
        <begin position="47"/>
        <end position="92"/>
    </location>
</feature>
<dbReference type="PANTHER" id="PTHR31476:SF2">
    <property type="entry name" value="UBIQUITIN CARBOXYL-TERMINAL HYDROLASE FAMILY PROTEIN"/>
    <property type="match status" value="1"/>
</dbReference>
<evidence type="ECO:0000313" key="3">
    <source>
        <dbReference type="EMBL" id="KAK1325367.1"/>
    </source>
</evidence>
<dbReference type="Proteomes" id="UP001180020">
    <property type="component" value="Unassembled WGS sequence"/>
</dbReference>
<sequence length="341" mass="38790">MALDLALASLILSPNPYPPNLPSFPLPLKTPTPLTCSATKNKQMVRRDPSLDNQASKQNRLRFVQKLKTLILSKPRHFIPLSLLHRCRSYLSSPPPLVHLAPDLGLPPDFRSRLCNSHPDRFRTVDTSYGRALELVSFDPSLAVPIPVKQPRRTSGLIVDRPLKFKHLSLRRGVNLKRKHRQFLIRFGDLPEAPVYATEEGLEGLSAEMEEKRACGVVREVLGMTVERRTLVDHLTHFRKEFRLPNRLRGMLVRHPDMFYVSIKGQRDSVFLVEDYDDHGVLLVRDELLELKEGLVELVREGKRMRRERRRRAAAGDLGFGGGGSESDSEDENEEDGFVGE</sequence>
<dbReference type="InterPro" id="IPR021099">
    <property type="entry name" value="PORR_domain"/>
</dbReference>